<organism evidence="1 2">
    <name type="scientific">Culex pipiens pipiens</name>
    <name type="common">Northern house mosquito</name>
    <dbReference type="NCBI Taxonomy" id="38569"/>
    <lineage>
        <taxon>Eukaryota</taxon>
        <taxon>Metazoa</taxon>
        <taxon>Ecdysozoa</taxon>
        <taxon>Arthropoda</taxon>
        <taxon>Hexapoda</taxon>
        <taxon>Insecta</taxon>
        <taxon>Pterygota</taxon>
        <taxon>Neoptera</taxon>
        <taxon>Endopterygota</taxon>
        <taxon>Diptera</taxon>
        <taxon>Nematocera</taxon>
        <taxon>Culicoidea</taxon>
        <taxon>Culicidae</taxon>
        <taxon>Culicinae</taxon>
        <taxon>Culicini</taxon>
        <taxon>Culex</taxon>
        <taxon>Culex</taxon>
    </lineage>
</organism>
<keyword evidence="2" id="KW-1185">Reference proteome</keyword>
<comment type="caution">
    <text evidence="1">The sequence shown here is derived from an EMBL/GenBank/DDBJ whole genome shotgun (WGS) entry which is preliminary data.</text>
</comment>
<protein>
    <recommendedName>
        <fullName evidence="3">THAP-type domain-containing protein</fullName>
    </recommendedName>
</protein>
<accession>A0ABD1DVI6</accession>
<proteinExistence type="predicted"/>
<gene>
    <name evidence="1" type="ORF">pipiens_005601</name>
</gene>
<name>A0ABD1DVI6_CULPP</name>
<sequence length="141" mass="16033">MDALSFPSDYDVSSVKVCFKHFSPDEFTIVRSRYLKSKAVPSKHLNHNPKKPIEFQRRLFKPAKADSTASSVNGLHLETEEFQATVVEPQHLEALQYFEELPFFEESLVDKNESANNAENCTCPKPDAAPNMVNIDRACRE</sequence>
<reference evidence="1 2" key="1">
    <citation type="submission" date="2024-05" db="EMBL/GenBank/DDBJ databases">
        <title>Culex pipiens pipiens assembly and annotation.</title>
        <authorList>
            <person name="Alout H."/>
            <person name="Durand T."/>
        </authorList>
    </citation>
    <scope>NUCLEOTIDE SEQUENCE [LARGE SCALE GENOMIC DNA]</scope>
    <source>
        <strain evidence="1">HA-2024</strain>
        <tissue evidence="1">Whole body</tissue>
    </source>
</reference>
<dbReference type="AlphaFoldDB" id="A0ABD1DVI6"/>
<evidence type="ECO:0000313" key="2">
    <source>
        <dbReference type="Proteomes" id="UP001562425"/>
    </source>
</evidence>
<evidence type="ECO:0008006" key="3">
    <source>
        <dbReference type="Google" id="ProtNLM"/>
    </source>
</evidence>
<dbReference type="Proteomes" id="UP001562425">
    <property type="component" value="Unassembled WGS sequence"/>
</dbReference>
<evidence type="ECO:0000313" key="1">
    <source>
        <dbReference type="EMBL" id="KAL1403658.1"/>
    </source>
</evidence>
<dbReference type="EMBL" id="JBEHCU010001263">
    <property type="protein sequence ID" value="KAL1403658.1"/>
    <property type="molecule type" value="Genomic_DNA"/>
</dbReference>